<dbReference type="Pfam" id="PF01978">
    <property type="entry name" value="TrmB"/>
    <property type="match status" value="1"/>
</dbReference>
<dbReference type="InterPro" id="IPR036390">
    <property type="entry name" value="WH_DNA-bd_sf"/>
</dbReference>
<sequence>MEEVLELFTKKIKNFELTHSEIKIYSLLLKEELTPRQIAKKVGLSERIVREKLKHLLELGLIERNLIKQGWLGYIYRAKNPKEALKSVFSKMEELLGLLEEEYKKYSKNHLFPQGGL</sequence>
<dbReference type="InterPro" id="IPR036388">
    <property type="entry name" value="WH-like_DNA-bd_sf"/>
</dbReference>
<organism evidence="3 4">
    <name type="scientific">Thermococcus sibiricus (strain DSM 12597 / MM 739)</name>
    <dbReference type="NCBI Taxonomy" id="604354"/>
    <lineage>
        <taxon>Archaea</taxon>
        <taxon>Methanobacteriati</taxon>
        <taxon>Methanobacteriota</taxon>
        <taxon>Thermococci</taxon>
        <taxon>Thermococcales</taxon>
        <taxon>Thermococcaceae</taxon>
        <taxon>Thermococcus</taxon>
    </lineage>
</organism>
<evidence type="ECO:0000313" key="3">
    <source>
        <dbReference type="EMBL" id="ACS89913.1"/>
    </source>
</evidence>
<dbReference type="GeneID" id="8095843"/>
<dbReference type="CDD" id="cd00090">
    <property type="entry name" value="HTH_ARSR"/>
    <property type="match status" value="1"/>
</dbReference>
<dbReference type="InterPro" id="IPR002831">
    <property type="entry name" value="Tscrpt_reg_TrmB_N"/>
</dbReference>
<feature type="domain" description="Transcription regulator TrmB N-terminal" evidence="2">
    <location>
        <begin position="13"/>
        <end position="82"/>
    </location>
</feature>
<dbReference type="InterPro" id="IPR011991">
    <property type="entry name" value="ArsR-like_HTH"/>
</dbReference>
<gene>
    <name evidence="3" type="ordered locus">TSIB_0852</name>
</gene>
<dbReference type="Proteomes" id="UP000009079">
    <property type="component" value="Chromosome"/>
</dbReference>
<dbReference type="SUPFAM" id="SSF46785">
    <property type="entry name" value="Winged helix' DNA-binding domain"/>
    <property type="match status" value="1"/>
</dbReference>
<feature type="coiled-coil region" evidence="1">
    <location>
        <begin position="82"/>
        <end position="109"/>
    </location>
</feature>
<dbReference type="EMBL" id="CP001463">
    <property type="protein sequence ID" value="ACS89913.1"/>
    <property type="molecule type" value="Genomic_DNA"/>
</dbReference>
<protein>
    <submittedName>
        <fullName evidence="3">Putative HTH transcription regulator</fullName>
    </submittedName>
</protein>
<dbReference type="HOGENOM" id="CLU_173773_0_0_2"/>
<accession>C6A2R8</accession>
<dbReference type="KEGG" id="tsi:TSIB_0852"/>
<dbReference type="Gene3D" id="1.10.10.10">
    <property type="entry name" value="Winged helix-like DNA-binding domain superfamily/Winged helix DNA-binding domain"/>
    <property type="match status" value="1"/>
</dbReference>
<name>C6A2R8_THESM</name>
<dbReference type="eggNOG" id="arCOG02243">
    <property type="taxonomic scope" value="Archaea"/>
</dbReference>
<evidence type="ECO:0000259" key="2">
    <source>
        <dbReference type="Pfam" id="PF01978"/>
    </source>
</evidence>
<proteinExistence type="predicted"/>
<reference evidence="3 4" key="1">
    <citation type="journal article" date="2009" name="Appl. Environ. Microbiol.">
        <title>Metabolic versatility and indigenous origin of the archaeon Thermococcus sibiricus, isolated from a siberian oil reservoir, as revealed by genome analysis.</title>
        <authorList>
            <person name="Mardanov A.V."/>
            <person name="Ravin N.V."/>
            <person name="Svetlitchnyi V.A."/>
            <person name="Beletsky A.V."/>
            <person name="Miroshnichenko M.L."/>
            <person name="Bonch-Osmolovskaya E.A."/>
            <person name="Skryabin K.G."/>
        </authorList>
    </citation>
    <scope>NUCLEOTIDE SEQUENCE [LARGE SCALE GENOMIC DNA]</scope>
    <source>
        <strain evidence="4">DSM 12597 / MM 739</strain>
    </source>
</reference>
<keyword evidence="1" id="KW-0175">Coiled coil</keyword>
<evidence type="ECO:0000256" key="1">
    <source>
        <dbReference type="SAM" id="Coils"/>
    </source>
</evidence>
<keyword evidence="4" id="KW-1185">Reference proteome</keyword>
<dbReference type="AlphaFoldDB" id="C6A2R8"/>
<evidence type="ECO:0000313" key="4">
    <source>
        <dbReference type="Proteomes" id="UP000009079"/>
    </source>
</evidence>
<dbReference type="OrthoDB" id="94698at2157"/>
<dbReference type="STRING" id="604354.TSIB_0852"/>
<dbReference type="RefSeq" id="WP_015849133.1">
    <property type="nucleotide sequence ID" value="NC_012883.1"/>
</dbReference>